<evidence type="ECO:0000256" key="1">
    <source>
        <dbReference type="SAM" id="Phobius"/>
    </source>
</evidence>
<reference evidence="2 3" key="1">
    <citation type="submission" date="2014-11" db="EMBL/GenBank/DDBJ databases">
        <title>Genetic blueprint of the zoonotic pathogen Toxocara canis.</title>
        <authorList>
            <person name="Zhu X.-Q."/>
            <person name="Korhonen P.K."/>
            <person name="Cai H."/>
            <person name="Young N.D."/>
            <person name="Nejsum P."/>
            <person name="von Samson-Himmelstjerna G."/>
            <person name="Boag P.R."/>
            <person name="Tan P."/>
            <person name="Li Q."/>
            <person name="Min J."/>
            <person name="Yang Y."/>
            <person name="Wang X."/>
            <person name="Fang X."/>
            <person name="Hall R.S."/>
            <person name="Hofmann A."/>
            <person name="Sternberg P.W."/>
            <person name="Jex A.R."/>
            <person name="Gasser R.B."/>
        </authorList>
    </citation>
    <scope>NUCLEOTIDE SEQUENCE [LARGE SCALE GENOMIC DNA]</scope>
    <source>
        <strain evidence="2">PN_DK_2014</strain>
    </source>
</reference>
<dbReference type="EMBL" id="JPKZ01002647">
    <property type="protein sequence ID" value="KHN75615.1"/>
    <property type="molecule type" value="Genomic_DNA"/>
</dbReference>
<protein>
    <submittedName>
        <fullName evidence="2">Uncharacterized protein</fullName>
    </submittedName>
</protein>
<evidence type="ECO:0000313" key="3">
    <source>
        <dbReference type="Proteomes" id="UP000031036"/>
    </source>
</evidence>
<keyword evidence="1" id="KW-1133">Transmembrane helix</keyword>
<accession>A0A0B2V3N1</accession>
<comment type="caution">
    <text evidence="2">The sequence shown here is derived from an EMBL/GenBank/DDBJ whole genome shotgun (WGS) entry which is preliminary data.</text>
</comment>
<evidence type="ECO:0000313" key="2">
    <source>
        <dbReference type="EMBL" id="KHN75615.1"/>
    </source>
</evidence>
<keyword evidence="1" id="KW-0812">Transmembrane</keyword>
<keyword evidence="3" id="KW-1185">Reference proteome</keyword>
<sequence>IVTQSTGCDYKRANTLGRFLFEKCPAAEASRLRMRTLMFGGFICALVAPLFFDINVHAIPSAHLRSDDMVLVIPNDDETMSGLRRFTSQRLQPMIDSPFKRADGLMGLTMSNDIGRFLQYLSPRNPARRSI</sequence>
<dbReference type="AlphaFoldDB" id="A0A0B2V3N1"/>
<name>A0A0B2V3N1_TOXCA</name>
<dbReference type="Proteomes" id="UP000031036">
    <property type="component" value="Unassembled WGS sequence"/>
</dbReference>
<gene>
    <name evidence="2" type="ORF">Tcan_07335</name>
</gene>
<proteinExistence type="predicted"/>
<feature type="non-terminal residue" evidence="2">
    <location>
        <position position="1"/>
    </location>
</feature>
<organism evidence="2 3">
    <name type="scientific">Toxocara canis</name>
    <name type="common">Canine roundworm</name>
    <dbReference type="NCBI Taxonomy" id="6265"/>
    <lineage>
        <taxon>Eukaryota</taxon>
        <taxon>Metazoa</taxon>
        <taxon>Ecdysozoa</taxon>
        <taxon>Nematoda</taxon>
        <taxon>Chromadorea</taxon>
        <taxon>Rhabditida</taxon>
        <taxon>Spirurina</taxon>
        <taxon>Ascaridomorpha</taxon>
        <taxon>Ascaridoidea</taxon>
        <taxon>Toxocaridae</taxon>
        <taxon>Toxocara</taxon>
    </lineage>
</organism>
<keyword evidence="1" id="KW-0472">Membrane</keyword>
<feature type="transmembrane region" description="Helical" evidence="1">
    <location>
        <begin position="37"/>
        <end position="56"/>
    </location>
</feature>